<proteinExistence type="predicted"/>
<keyword evidence="1" id="KW-0472">Membrane</keyword>
<protein>
    <recommendedName>
        <fullName evidence="4">LPXTG cell wall anchor domain-containing protein</fullName>
    </recommendedName>
</protein>
<comment type="caution">
    <text evidence="2">The sequence shown here is derived from an EMBL/GenBank/DDBJ whole genome shotgun (WGS) entry which is preliminary data.</text>
</comment>
<dbReference type="RefSeq" id="WP_202953242.1">
    <property type="nucleotide sequence ID" value="NZ_JAPCID010000064.1"/>
</dbReference>
<sequence>MLGDTAGPIVIGALALTGSVALFLKTRREDATDTELTDLKGSPAPVAA</sequence>
<evidence type="ECO:0000313" key="2">
    <source>
        <dbReference type="EMBL" id="MDA0141750.1"/>
    </source>
</evidence>
<evidence type="ECO:0008006" key="4">
    <source>
        <dbReference type="Google" id="ProtNLM"/>
    </source>
</evidence>
<reference evidence="2" key="1">
    <citation type="submission" date="2022-10" db="EMBL/GenBank/DDBJ databases">
        <title>The WGS of Solirubrobacter sp. CPCC 204708.</title>
        <authorList>
            <person name="Jiang Z."/>
        </authorList>
    </citation>
    <scope>NUCLEOTIDE SEQUENCE</scope>
    <source>
        <strain evidence="2">CPCC 204708</strain>
    </source>
</reference>
<accession>A0ABT4RT48</accession>
<dbReference type="EMBL" id="JAPCID010000064">
    <property type="protein sequence ID" value="MDA0141750.1"/>
    <property type="molecule type" value="Genomic_DNA"/>
</dbReference>
<evidence type="ECO:0000313" key="3">
    <source>
        <dbReference type="Proteomes" id="UP001147700"/>
    </source>
</evidence>
<dbReference type="Proteomes" id="UP001147700">
    <property type="component" value="Unassembled WGS sequence"/>
</dbReference>
<evidence type="ECO:0000256" key="1">
    <source>
        <dbReference type="SAM" id="Phobius"/>
    </source>
</evidence>
<keyword evidence="1" id="KW-1133">Transmembrane helix</keyword>
<keyword evidence="1" id="KW-0812">Transmembrane</keyword>
<organism evidence="2 3">
    <name type="scientific">Solirubrobacter deserti</name>
    <dbReference type="NCBI Taxonomy" id="2282478"/>
    <lineage>
        <taxon>Bacteria</taxon>
        <taxon>Bacillati</taxon>
        <taxon>Actinomycetota</taxon>
        <taxon>Thermoleophilia</taxon>
        <taxon>Solirubrobacterales</taxon>
        <taxon>Solirubrobacteraceae</taxon>
        <taxon>Solirubrobacter</taxon>
    </lineage>
</organism>
<gene>
    <name evidence="2" type="ORF">OJ962_29935</name>
</gene>
<feature type="transmembrane region" description="Helical" evidence="1">
    <location>
        <begin position="6"/>
        <end position="24"/>
    </location>
</feature>
<keyword evidence="3" id="KW-1185">Reference proteome</keyword>
<name>A0ABT4RT48_9ACTN</name>